<dbReference type="PATRIC" id="fig|29343.3.peg.2031"/>
<dbReference type="GO" id="GO:0005886">
    <property type="term" value="C:plasma membrane"/>
    <property type="evidence" value="ECO:0007669"/>
    <property type="project" value="UniProtKB-SubCell"/>
</dbReference>
<dbReference type="EMBL" id="LM995447">
    <property type="protein sequence ID" value="CDZ25028.1"/>
    <property type="molecule type" value="Genomic_DNA"/>
</dbReference>
<gene>
    <name evidence="10" type="ORF">CCDG5_1936</name>
</gene>
<dbReference type="FunFam" id="1.20.81.30:FF:000001">
    <property type="entry name" value="Type II secretion system protein F"/>
    <property type="match status" value="2"/>
</dbReference>
<dbReference type="Gene3D" id="1.20.81.30">
    <property type="entry name" value="Type II secretion system (T2SS), domain F"/>
    <property type="match status" value="2"/>
</dbReference>
<proteinExistence type="inferred from homology"/>
<evidence type="ECO:0000256" key="1">
    <source>
        <dbReference type="ARBA" id="ARBA00004429"/>
    </source>
</evidence>
<evidence type="ECO:0000256" key="4">
    <source>
        <dbReference type="ARBA" id="ARBA00022519"/>
    </source>
</evidence>
<evidence type="ECO:0000313" key="10">
    <source>
        <dbReference type="EMBL" id="CDZ25028.1"/>
    </source>
</evidence>
<dbReference type="PANTHER" id="PTHR30012">
    <property type="entry name" value="GENERAL SECRETION PATHWAY PROTEIN"/>
    <property type="match status" value="1"/>
</dbReference>
<accession>A0A078KRL3</accession>
<dbReference type="PANTHER" id="PTHR30012:SF0">
    <property type="entry name" value="TYPE II SECRETION SYSTEM PROTEIN F-RELATED"/>
    <property type="match status" value="1"/>
</dbReference>
<evidence type="ECO:0000256" key="6">
    <source>
        <dbReference type="ARBA" id="ARBA00022989"/>
    </source>
</evidence>
<dbReference type="InterPro" id="IPR018076">
    <property type="entry name" value="T2SS_GspF_dom"/>
</dbReference>
<evidence type="ECO:0000256" key="2">
    <source>
        <dbReference type="ARBA" id="ARBA00005745"/>
    </source>
</evidence>
<feature type="transmembrane region" description="Helical" evidence="8">
    <location>
        <begin position="375"/>
        <end position="399"/>
    </location>
</feature>
<comment type="subcellular location">
    <subcellularLocation>
        <location evidence="1">Cell inner membrane</location>
        <topology evidence="1">Multi-pass membrane protein</topology>
    </subcellularLocation>
</comment>
<dbReference type="InterPro" id="IPR003004">
    <property type="entry name" value="GspF/PilC"/>
</dbReference>
<protein>
    <submittedName>
        <fullName evidence="10">Type II secretion system F domain</fullName>
    </submittedName>
</protein>
<dbReference type="PRINTS" id="PR00812">
    <property type="entry name" value="BCTERIALGSPF"/>
</dbReference>
<sequence>MLVPKYQFKSKDMSGKRYTGTIEAENLDAFYHILSERNQFCVSVREAGGSSKDINLSKKKLKLKELAIFSRQFATMLSSGLTVIKCLDVLYKQTHTKHLKSVILGVYEAVQKGDSLSKAMKAQNGTFPPLFLSMVESGEADGSLDSVMERMADQYEKDSQMKNKVTQALIYPLILSIMIIVVLIFMLTFILPRFSNLFAELGGNLPIPTKILIAISNGIIRHWYIILLVIAGIVLAVHYILKTDSGRLWWDKLKVRMPVAGKLLCIISASRFARTLASLFSSGMPIVQSLEIVSTVIGNKYIEDQVHEVENEVRRGVSLSKAVKKVEVFPPMLASMLGVGEESGNLDEILKKTSAFYDEESAAAIQKLISLIEPIMIIFLAVIVGFIIISIILPVFTLYNTVGGS</sequence>
<dbReference type="KEGG" id="ccel:CCDG5_1936"/>
<feature type="transmembrane region" description="Helical" evidence="8">
    <location>
        <begin position="222"/>
        <end position="241"/>
    </location>
</feature>
<evidence type="ECO:0000256" key="7">
    <source>
        <dbReference type="ARBA" id="ARBA00023136"/>
    </source>
</evidence>
<keyword evidence="7 8" id="KW-0472">Membrane</keyword>
<feature type="domain" description="Type II secretion system protein GspF" evidence="9">
    <location>
        <begin position="272"/>
        <end position="394"/>
    </location>
</feature>
<name>A0A078KRL3_9FIRM</name>
<keyword evidence="11" id="KW-1185">Reference proteome</keyword>
<dbReference type="Pfam" id="PF00482">
    <property type="entry name" value="T2SSF"/>
    <property type="match status" value="2"/>
</dbReference>
<evidence type="ECO:0000256" key="3">
    <source>
        <dbReference type="ARBA" id="ARBA00022475"/>
    </source>
</evidence>
<evidence type="ECO:0000256" key="5">
    <source>
        <dbReference type="ARBA" id="ARBA00022692"/>
    </source>
</evidence>
<dbReference type="AlphaFoldDB" id="A0A078KRL3"/>
<dbReference type="STRING" id="29343.CCDG5_1936"/>
<keyword evidence="6 8" id="KW-1133">Transmembrane helix</keyword>
<keyword evidence="3" id="KW-1003">Cell membrane</keyword>
<comment type="similarity">
    <text evidence="2">Belongs to the GSP F family.</text>
</comment>
<reference evidence="11" key="1">
    <citation type="submission" date="2014-07" db="EMBL/GenBank/DDBJ databases">
        <authorList>
            <person name="Wibberg D."/>
        </authorList>
    </citation>
    <scope>NUCLEOTIDE SEQUENCE [LARGE SCALE GENOMIC DNA]</scope>
    <source>
        <strain evidence="11">DG5</strain>
    </source>
</reference>
<keyword evidence="5 8" id="KW-0812">Transmembrane</keyword>
<keyword evidence="4" id="KW-0997">Cell inner membrane</keyword>
<organism evidence="10 11">
    <name type="scientific">[Clostridium] cellulosi</name>
    <dbReference type="NCBI Taxonomy" id="29343"/>
    <lineage>
        <taxon>Bacteria</taxon>
        <taxon>Bacillati</taxon>
        <taxon>Bacillota</taxon>
        <taxon>Clostridia</taxon>
        <taxon>Eubacteriales</taxon>
        <taxon>Oscillospiraceae</taxon>
        <taxon>Oscillospiraceae incertae sedis</taxon>
    </lineage>
</organism>
<dbReference type="InterPro" id="IPR042094">
    <property type="entry name" value="T2SS_GspF_sf"/>
</dbReference>
<feature type="transmembrane region" description="Helical" evidence="8">
    <location>
        <begin position="169"/>
        <end position="191"/>
    </location>
</feature>
<feature type="domain" description="Type II secretion system protein GspF" evidence="9">
    <location>
        <begin position="69"/>
        <end position="192"/>
    </location>
</feature>
<evidence type="ECO:0000256" key="8">
    <source>
        <dbReference type="SAM" id="Phobius"/>
    </source>
</evidence>
<dbReference type="Proteomes" id="UP000032431">
    <property type="component" value="Chromosome I"/>
</dbReference>
<evidence type="ECO:0000313" key="11">
    <source>
        <dbReference type="Proteomes" id="UP000032431"/>
    </source>
</evidence>
<dbReference type="HOGENOM" id="CLU_035032_2_1_9"/>
<evidence type="ECO:0000259" key="9">
    <source>
        <dbReference type="Pfam" id="PF00482"/>
    </source>
</evidence>